<dbReference type="GO" id="GO:0016491">
    <property type="term" value="F:oxidoreductase activity"/>
    <property type="evidence" value="ECO:0007669"/>
    <property type="project" value="UniProtKB-KW"/>
</dbReference>
<name>A0A7W0HMQ7_9ACTN</name>
<evidence type="ECO:0000313" key="4">
    <source>
        <dbReference type="EMBL" id="MBA2888998.1"/>
    </source>
</evidence>
<dbReference type="InterPro" id="IPR000415">
    <property type="entry name" value="Nitroreductase-like"/>
</dbReference>
<accession>A0A7W0HMQ7</accession>
<dbReference type="Pfam" id="PF00881">
    <property type="entry name" value="Nitroreductase"/>
    <property type="match status" value="1"/>
</dbReference>
<dbReference type="SUPFAM" id="SSF55469">
    <property type="entry name" value="FMN-dependent nitroreductase-like"/>
    <property type="match status" value="1"/>
</dbReference>
<reference evidence="4 5" key="1">
    <citation type="submission" date="2020-07" db="EMBL/GenBank/DDBJ databases">
        <title>Genomic Encyclopedia of Type Strains, Phase IV (KMG-IV): sequencing the most valuable type-strain genomes for metagenomic binning, comparative biology and taxonomic classification.</title>
        <authorList>
            <person name="Goeker M."/>
        </authorList>
    </citation>
    <scope>NUCLEOTIDE SEQUENCE [LARGE SCALE GENOMIC DNA]</scope>
    <source>
        <strain evidence="4 5">DSM 45533</strain>
    </source>
</reference>
<feature type="domain" description="Nitroreductase" evidence="3">
    <location>
        <begin position="9"/>
        <end position="182"/>
    </location>
</feature>
<protein>
    <submittedName>
        <fullName evidence="4">Nitroreductase</fullName>
    </submittedName>
</protein>
<evidence type="ECO:0000256" key="2">
    <source>
        <dbReference type="ARBA" id="ARBA00023002"/>
    </source>
</evidence>
<comment type="similarity">
    <text evidence="1">Belongs to the nitroreductase family.</text>
</comment>
<dbReference type="PANTHER" id="PTHR43673">
    <property type="entry name" value="NAD(P)H NITROREDUCTASE YDGI-RELATED"/>
    <property type="match status" value="1"/>
</dbReference>
<dbReference type="Gene3D" id="3.40.109.10">
    <property type="entry name" value="NADH Oxidase"/>
    <property type="match status" value="1"/>
</dbReference>
<keyword evidence="2" id="KW-0560">Oxidoreductase</keyword>
<evidence type="ECO:0000256" key="1">
    <source>
        <dbReference type="ARBA" id="ARBA00007118"/>
    </source>
</evidence>
<dbReference type="CDD" id="cd02062">
    <property type="entry name" value="Nitro_FMN_reductase"/>
    <property type="match status" value="1"/>
</dbReference>
<keyword evidence="5" id="KW-1185">Reference proteome</keyword>
<evidence type="ECO:0000259" key="3">
    <source>
        <dbReference type="Pfam" id="PF00881"/>
    </source>
</evidence>
<proteinExistence type="inferred from homology"/>
<dbReference type="PANTHER" id="PTHR43673:SF10">
    <property type="entry name" value="NADH DEHYDROGENASE_NAD(P)H NITROREDUCTASE XCC3605-RELATED"/>
    <property type="match status" value="1"/>
</dbReference>
<comment type="caution">
    <text evidence="4">The sequence shown here is derived from an EMBL/GenBank/DDBJ whole genome shotgun (WGS) entry which is preliminary data.</text>
</comment>
<dbReference type="RefSeq" id="WP_181607718.1">
    <property type="nucleotide sequence ID" value="NZ_BAABAM010000001.1"/>
</dbReference>
<dbReference type="Proteomes" id="UP000530928">
    <property type="component" value="Unassembled WGS sequence"/>
</dbReference>
<dbReference type="InterPro" id="IPR029479">
    <property type="entry name" value="Nitroreductase"/>
</dbReference>
<evidence type="ECO:0000313" key="5">
    <source>
        <dbReference type="Proteomes" id="UP000530928"/>
    </source>
</evidence>
<organism evidence="4 5">
    <name type="scientific">Nonomuraea soli</name>
    <dbReference type="NCBI Taxonomy" id="1032476"/>
    <lineage>
        <taxon>Bacteria</taxon>
        <taxon>Bacillati</taxon>
        <taxon>Actinomycetota</taxon>
        <taxon>Actinomycetes</taxon>
        <taxon>Streptosporangiales</taxon>
        <taxon>Streptosporangiaceae</taxon>
        <taxon>Nonomuraea</taxon>
    </lineage>
</organism>
<dbReference type="AlphaFoldDB" id="A0A7W0HMQ7"/>
<dbReference type="EMBL" id="JACDUR010000001">
    <property type="protein sequence ID" value="MBA2888998.1"/>
    <property type="molecule type" value="Genomic_DNA"/>
</dbReference>
<sequence length="210" mass="23047">MTPDELLTTTRTVRKRLDLSRPVPLELIEECLTIALQAPSGSNRQSWQWLVVMDANKRAAVGEVYRKACHAYLESEGAAGRLFADDPERSRVQRRVHDSVEFLADRMGRAPVLVIPCLRTGRPLPPGNQAGLWGSLLPAAWSFMLAARSRGLGTAWTTLHLSHEAEVAGILGLPDGVHQAALIPTAYYTGEGFKPAPRAPLEQVLHVDGW</sequence>
<gene>
    <name evidence="4" type="ORF">HNR30_000333</name>
</gene>